<dbReference type="SUPFAM" id="SSF57850">
    <property type="entry name" value="RING/U-box"/>
    <property type="match status" value="1"/>
</dbReference>
<dbReference type="GO" id="GO:0008270">
    <property type="term" value="F:zinc ion binding"/>
    <property type="evidence" value="ECO:0007669"/>
    <property type="project" value="UniProtKB-KW"/>
</dbReference>
<feature type="compositionally biased region" description="Basic residues" evidence="5">
    <location>
        <begin position="457"/>
        <end position="466"/>
    </location>
</feature>
<dbReference type="InterPro" id="IPR051834">
    <property type="entry name" value="RING_finger_E3_ligase"/>
</dbReference>
<feature type="region of interest" description="Disordered" evidence="5">
    <location>
        <begin position="14"/>
        <end position="74"/>
    </location>
</feature>
<accession>A0A8H4XJ83</accession>
<dbReference type="PROSITE" id="PS50089">
    <property type="entry name" value="ZF_RING_2"/>
    <property type="match status" value="1"/>
</dbReference>
<feature type="compositionally biased region" description="Polar residues" evidence="5">
    <location>
        <begin position="533"/>
        <end position="546"/>
    </location>
</feature>
<evidence type="ECO:0000256" key="2">
    <source>
        <dbReference type="ARBA" id="ARBA00022771"/>
    </source>
</evidence>
<keyword evidence="2 4" id="KW-0863">Zinc-finger</keyword>
<dbReference type="SMART" id="SM00184">
    <property type="entry name" value="RING"/>
    <property type="match status" value="1"/>
</dbReference>
<feature type="domain" description="RING-type" evidence="6">
    <location>
        <begin position="333"/>
        <end position="381"/>
    </location>
</feature>
<dbReference type="InterPro" id="IPR001841">
    <property type="entry name" value="Znf_RING"/>
</dbReference>
<proteinExistence type="predicted"/>
<keyword evidence="1" id="KW-0479">Metal-binding</keyword>
<name>A0A8H4XJ83_9HYPO</name>
<feature type="region of interest" description="Disordered" evidence="5">
    <location>
        <begin position="138"/>
        <end position="266"/>
    </location>
</feature>
<dbReference type="PANTHER" id="PTHR45931">
    <property type="entry name" value="SI:CH211-59O9.10"/>
    <property type="match status" value="1"/>
</dbReference>
<dbReference type="Proteomes" id="UP000635477">
    <property type="component" value="Unassembled WGS sequence"/>
</dbReference>
<reference evidence="7" key="1">
    <citation type="journal article" date="2020" name="BMC Genomics">
        <title>Correction to: Identification and distribution of gene clusters required for synthesis of sphingolipid metabolism inhibitors in diverse species of the filamentous fungus Fusarium.</title>
        <authorList>
            <person name="Kim H.S."/>
            <person name="Lohmar J.M."/>
            <person name="Busman M."/>
            <person name="Brown D.W."/>
            <person name="Naumann T.A."/>
            <person name="Divon H.H."/>
            <person name="Lysoe E."/>
            <person name="Uhlig S."/>
            <person name="Proctor R.H."/>
        </authorList>
    </citation>
    <scope>NUCLEOTIDE SEQUENCE</scope>
    <source>
        <strain evidence="7">NRRL 22465</strain>
    </source>
</reference>
<comment type="caution">
    <text evidence="7">The sequence shown here is derived from an EMBL/GenBank/DDBJ whole genome shotgun (WGS) entry which is preliminary data.</text>
</comment>
<feature type="compositionally biased region" description="Pro residues" evidence="5">
    <location>
        <begin position="194"/>
        <end position="216"/>
    </location>
</feature>
<dbReference type="AlphaFoldDB" id="A0A8H4XJ83"/>
<reference evidence="7" key="2">
    <citation type="submission" date="2020-05" db="EMBL/GenBank/DDBJ databases">
        <authorList>
            <person name="Kim H.-S."/>
            <person name="Proctor R.H."/>
            <person name="Brown D.W."/>
        </authorList>
    </citation>
    <scope>NUCLEOTIDE SEQUENCE</scope>
    <source>
        <strain evidence="7">NRRL 22465</strain>
    </source>
</reference>
<dbReference type="GO" id="GO:0006511">
    <property type="term" value="P:ubiquitin-dependent protein catabolic process"/>
    <property type="evidence" value="ECO:0007669"/>
    <property type="project" value="TreeGrafter"/>
</dbReference>
<dbReference type="EMBL" id="JABEYC010000441">
    <property type="protein sequence ID" value="KAF4977394.1"/>
    <property type="molecule type" value="Genomic_DNA"/>
</dbReference>
<gene>
    <name evidence="7" type="ORF">FZEAL_6071</name>
</gene>
<evidence type="ECO:0000256" key="4">
    <source>
        <dbReference type="PROSITE-ProRule" id="PRU00175"/>
    </source>
</evidence>
<feature type="compositionally biased region" description="Polar residues" evidence="5">
    <location>
        <begin position="578"/>
        <end position="598"/>
    </location>
</feature>
<evidence type="ECO:0000259" key="6">
    <source>
        <dbReference type="PROSITE" id="PS50089"/>
    </source>
</evidence>
<evidence type="ECO:0000313" key="8">
    <source>
        <dbReference type="Proteomes" id="UP000635477"/>
    </source>
</evidence>
<dbReference type="GO" id="GO:0061630">
    <property type="term" value="F:ubiquitin protein ligase activity"/>
    <property type="evidence" value="ECO:0007669"/>
    <property type="project" value="TreeGrafter"/>
</dbReference>
<dbReference type="GO" id="GO:0005634">
    <property type="term" value="C:nucleus"/>
    <property type="evidence" value="ECO:0007669"/>
    <property type="project" value="TreeGrafter"/>
</dbReference>
<sequence length="635" mass="68868">MDPMDYMLHNHHRSSGPYDPVHSASSPWIPHPQNPSHYPWQAQNPGLPQPYSHHPLQPAPSSGSDPYQAGHHGGMLPPMLGLTQPRAFPENTLPGAVSPRPNGRHQTFRGGAMPPPIIAASAGAGDHIHDGAFANQIPGGRPLSFQPPVGMGMPLVAGGAGQEPNSLQRSPYHMPDPSANSFSQSTNNNNPSSHFPPSPLPPRTYLPTPPFFPAAPVPSRALRDVPSPTRPSPPSSGFRRSHPRQQRRSASSRVMSTDPGREDDDDMNRHLYLEQFLHSPGGSDSSESMDDTLVRHMQVVRGSVSTKMVASKRTLGSLQSVKIEDLAEADRNCVICYNDYGVQTPEGISEAPLRLPKCGHVFGDHCIKKWFEDSDSCPYCRDKLHSEPKQQHGASARAFMNMMRSQGIHVSPGMVAADDILVRAMAATSETGDRSAARQYPAAGRRSPPGDAGERQRRTRPRHNHTNTRESISLPGVHGRVVSVAVPLSHASSAGGAPLDWTSHSIQQVHNRDGLSPMARRRMWPGDDVRALSTASAAPQQNETSSPPLPEALSRLPPMYQRRGESLGLPGRPEPSLGETSSQNSPLPTFENPLQAQASSLLENSRNSENIPPFVAASSQQSQSGTFQSNRNRPW</sequence>
<feature type="region of interest" description="Disordered" evidence="5">
    <location>
        <begin position="531"/>
        <end position="635"/>
    </location>
</feature>
<evidence type="ECO:0000313" key="7">
    <source>
        <dbReference type="EMBL" id="KAF4977394.1"/>
    </source>
</evidence>
<keyword evidence="8" id="KW-1185">Reference proteome</keyword>
<evidence type="ECO:0000256" key="5">
    <source>
        <dbReference type="SAM" id="MobiDB-lite"/>
    </source>
</evidence>
<dbReference type="InterPro" id="IPR013083">
    <property type="entry name" value="Znf_RING/FYVE/PHD"/>
</dbReference>
<keyword evidence="3" id="KW-0862">Zinc</keyword>
<dbReference type="Pfam" id="PF13639">
    <property type="entry name" value="zf-RING_2"/>
    <property type="match status" value="1"/>
</dbReference>
<evidence type="ECO:0000256" key="3">
    <source>
        <dbReference type="ARBA" id="ARBA00022833"/>
    </source>
</evidence>
<feature type="region of interest" description="Disordered" evidence="5">
    <location>
        <begin position="427"/>
        <end position="476"/>
    </location>
</feature>
<dbReference type="PANTHER" id="PTHR45931:SF3">
    <property type="entry name" value="RING ZINC FINGER-CONTAINING PROTEIN"/>
    <property type="match status" value="1"/>
</dbReference>
<protein>
    <recommendedName>
        <fullName evidence="6">RING-type domain-containing protein</fullName>
    </recommendedName>
</protein>
<evidence type="ECO:0000256" key="1">
    <source>
        <dbReference type="ARBA" id="ARBA00022723"/>
    </source>
</evidence>
<feature type="compositionally biased region" description="Low complexity" evidence="5">
    <location>
        <begin position="599"/>
        <end position="610"/>
    </location>
</feature>
<dbReference type="Gene3D" id="3.30.40.10">
    <property type="entry name" value="Zinc/RING finger domain, C3HC4 (zinc finger)"/>
    <property type="match status" value="1"/>
</dbReference>
<feature type="compositionally biased region" description="Polar residues" evidence="5">
    <location>
        <begin position="625"/>
        <end position="635"/>
    </location>
</feature>
<dbReference type="OrthoDB" id="8062037at2759"/>
<organism evidence="7 8">
    <name type="scientific">Fusarium zealandicum</name>
    <dbReference type="NCBI Taxonomy" id="1053134"/>
    <lineage>
        <taxon>Eukaryota</taxon>
        <taxon>Fungi</taxon>
        <taxon>Dikarya</taxon>
        <taxon>Ascomycota</taxon>
        <taxon>Pezizomycotina</taxon>
        <taxon>Sordariomycetes</taxon>
        <taxon>Hypocreomycetidae</taxon>
        <taxon>Hypocreales</taxon>
        <taxon>Nectriaceae</taxon>
        <taxon>Fusarium</taxon>
        <taxon>Fusarium staphyleae species complex</taxon>
    </lineage>
</organism>